<reference evidence="3" key="2">
    <citation type="submission" date="2021-01" db="EMBL/GenBank/DDBJ databases">
        <authorList>
            <person name="Kang M."/>
        </authorList>
    </citation>
    <scope>NUCLEOTIDE SEQUENCE</scope>
    <source>
        <strain evidence="3">KACC 17527</strain>
    </source>
</reference>
<dbReference type="Pfam" id="PF01370">
    <property type="entry name" value="Epimerase"/>
    <property type="match status" value="1"/>
</dbReference>
<evidence type="ECO:0000259" key="2">
    <source>
        <dbReference type="Pfam" id="PF01370"/>
    </source>
</evidence>
<dbReference type="AlphaFoldDB" id="A0A934TXQ8"/>
<evidence type="ECO:0000313" key="3">
    <source>
        <dbReference type="EMBL" id="MBK6008890.1"/>
    </source>
</evidence>
<protein>
    <submittedName>
        <fullName evidence="3">SDR family oxidoreductase</fullName>
    </submittedName>
</protein>
<keyword evidence="1" id="KW-0812">Transmembrane</keyword>
<dbReference type="SUPFAM" id="SSF51735">
    <property type="entry name" value="NAD(P)-binding Rossmann-fold domains"/>
    <property type="match status" value="1"/>
</dbReference>
<reference evidence="3" key="1">
    <citation type="journal article" date="2012" name="J. Microbiol. Biotechnol.">
        <title>Ramlibacter ginsenosidimutans sp. nov., with ginsenoside-converting activity.</title>
        <authorList>
            <person name="Wang L."/>
            <person name="An D.S."/>
            <person name="Kim S.G."/>
            <person name="Jin F.X."/>
            <person name="Kim S.C."/>
            <person name="Lee S.T."/>
            <person name="Im W.T."/>
        </authorList>
    </citation>
    <scope>NUCLEOTIDE SEQUENCE</scope>
    <source>
        <strain evidence="3">KACC 17527</strain>
    </source>
</reference>
<dbReference type="InterPro" id="IPR051207">
    <property type="entry name" value="ComplexI_NDUFA9_subunit"/>
</dbReference>
<evidence type="ECO:0000313" key="4">
    <source>
        <dbReference type="Proteomes" id="UP000630528"/>
    </source>
</evidence>
<dbReference type="InterPro" id="IPR036291">
    <property type="entry name" value="NAD(P)-bd_dom_sf"/>
</dbReference>
<keyword evidence="1" id="KW-1133">Transmembrane helix</keyword>
<dbReference type="Pfam" id="PF13781">
    <property type="entry name" value="DoxX_3"/>
    <property type="match status" value="1"/>
</dbReference>
<dbReference type="Proteomes" id="UP000630528">
    <property type="component" value="Unassembled WGS sequence"/>
</dbReference>
<dbReference type="EMBL" id="JAEPWM010000012">
    <property type="protein sequence ID" value="MBK6008890.1"/>
    <property type="molecule type" value="Genomic_DNA"/>
</dbReference>
<keyword evidence="1" id="KW-0472">Membrane</keyword>
<organism evidence="3 4">
    <name type="scientific">Ramlibacter ginsenosidimutans</name>
    <dbReference type="NCBI Taxonomy" id="502333"/>
    <lineage>
        <taxon>Bacteria</taxon>
        <taxon>Pseudomonadati</taxon>
        <taxon>Pseudomonadota</taxon>
        <taxon>Betaproteobacteria</taxon>
        <taxon>Burkholderiales</taxon>
        <taxon>Comamonadaceae</taxon>
        <taxon>Ramlibacter</taxon>
    </lineage>
</organism>
<feature type="transmembrane region" description="Helical" evidence="1">
    <location>
        <begin position="307"/>
        <end position="327"/>
    </location>
</feature>
<name>A0A934TXQ8_9BURK</name>
<keyword evidence="4" id="KW-1185">Reference proteome</keyword>
<feature type="domain" description="NAD-dependent epimerase/dehydratase" evidence="2">
    <location>
        <begin position="3"/>
        <end position="194"/>
    </location>
</feature>
<dbReference type="InterPro" id="IPR025695">
    <property type="entry name" value="DoxX-like"/>
</dbReference>
<comment type="caution">
    <text evidence="3">The sequence shown here is derived from an EMBL/GenBank/DDBJ whole genome shotgun (WGS) entry which is preliminary data.</text>
</comment>
<dbReference type="GO" id="GO:0044877">
    <property type="term" value="F:protein-containing complex binding"/>
    <property type="evidence" value="ECO:0007669"/>
    <property type="project" value="TreeGrafter"/>
</dbReference>
<feature type="transmembrane region" description="Helical" evidence="1">
    <location>
        <begin position="377"/>
        <end position="399"/>
    </location>
</feature>
<dbReference type="PANTHER" id="PTHR12126:SF11">
    <property type="entry name" value="NADH DEHYDROGENASE [UBIQUINONE] 1 ALPHA SUBCOMPLEX SUBUNIT 9, MITOCHONDRIAL"/>
    <property type="match status" value="1"/>
</dbReference>
<dbReference type="PANTHER" id="PTHR12126">
    <property type="entry name" value="NADH-UBIQUINONE OXIDOREDUCTASE 39 KDA SUBUNIT-RELATED"/>
    <property type="match status" value="1"/>
</dbReference>
<evidence type="ECO:0000256" key="1">
    <source>
        <dbReference type="SAM" id="Phobius"/>
    </source>
</evidence>
<dbReference type="RefSeq" id="WP_201176866.1">
    <property type="nucleotide sequence ID" value="NZ_JAEPWM010000012.1"/>
</dbReference>
<dbReference type="InterPro" id="IPR001509">
    <property type="entry name" value="Epimerase_deHydtase"/>
</dbReference>
<proteinExistence type="predicted"/>
<sequence length="431" mass="45658">MRILLTGASGFIGRAVAQALRERGHAVVPVLRHPGAAAQDAVQADFAGVPRRGWWLEQLAGIDAVVNAVGILREQGGQTFRALHSDAPIELFQACAAAGVHTVVQVSALGADAQARSAYHRSKKAADDVLRSLPLAGAVVQPSLVYGPGGSSAALFNQLAVAPVLPFPQGGRMLVQPVHIADVVQGIVRLVEEPPLSVATLAFAGAQPIALRDYLGELREALGEPHRQWVIALPESWFRTAAALAAHVPGSMLDAETADMLLAGNATQANALPDLLGRPPRPPREFIPPEQRELQRRAAVLDLWQPVLRAALALLWIWTALVSFGLYPVADSRALLARVGLHGALASIALYGAAALDLMLGVLTLAAPAGWRRAVWLAQAALIAGYTVLITLFLPGYWLHPYGPISKNLPLLALIGLLWTLEPPAARGGKR</sequence>
<gene>
    <name evidence="3" type="ORF">JJB11_22565</name>
</gene>
<dbReference type="Gene3D" id="3.40.50.720">
    <property type="entry name" value="NAD(P)-binding Rossmann-like Domain"/>
    <property type="match status" value="1"/>
</dbReference>
<accession>A0A934TXQ8</accession>